<evidence type="ECO:0000313" key="2">
    <source>
        <dbReference type="Ensembl" id="ENSMGAP00000024174.1"/>
    </source>
</evidence>
<organism evidence="2 3">
    <name type="scientific">Meleagris gallopavo</name>
    <name type="common">Wild turkey</name>
    <dbReference type="NCBI Taxonomy" id="9103"/>
    <lineage>
        <taxon>Eukaryota</taxon>
        <taxon>Metazoa</taxon>
        <taxon>Chordata</taxon>
        <taxon>Craniata</taxon>
        <taxon>Vertebrata</taxon>
        <taxon>Euteleostomi</taxon>
        <taxon>Archelosauria</taxon>
        <taxon>Archosauria</taxon>
        <taxon>Dinosauria</taxon>
        <taxon>Saurischia</taxon>
        <taxon>Theropoda</taxon>
        <taxon>Coelurosauria</taxon>
        <taxon>Aves</taxon>
        <taxon>Neognathae</taxon>
        <taxon>Galloanserae</taxon>
        <taxon>Galliformes</taxon>
        <taxon>Phasianidae</taxon>
        <taxon>Meleagridinae</taxon>
        <taxon>Meleagris</taxon>
    </lineage>
</organism>
<dbReference type="InParanoid" id="A0A803XXC8"/>
<reference evidence="2 3" key="1">
    <citation type="journal article" date="2010" name="PLoS Biol.">
        <title>Multi-platform next-generation sequencing of the domestic turkey (Meleagris gallopavo): genome assembly and analysis.</title>
        <authorList>
            <person name="Dalloul R.A."/>
            <person name="Long J.A."/>
            <person name="Zimin A.V."/>
            <person name="Aslam L."/>
            <person name="Beal K."/>
            <person name="Blomberg L.A."/>
            <person name="Bouffard P."/>
            <person name="Burt D.W."/>
            <person name="Crasta O."/>
            <person name="Crooijmans R.P."/>
            <person name="Cooper K."/>
            <person name="Coulombe R.A."/>
            <person name="De S."/>
            <person name="Delany M.E."/>
            <person name="Dodgson J.B."/>
            <person name="Dong J.J."/>
            <person name="Evans C."/>
            <person name="Frederickson K.M."/>
            <person name="Flicek P."/>
            <person name="Florea L."/>
            <person name="Folkerts O."/>
            <person name="Groenen M.A."/>
            <person name="Harkins T.T."/>
            <person name="Herrero J."/>
            <person name="Hoffmann S."/>
            <person name="Megens H.J."/>
            <person name="Jiang A."/>
            <person name="de Jong P."/>
            <person name="Kaiser P."/>
            <person name="Kim H."/>
            <person name="Kim K.W."/>
            <person name="Kim S."/>
            <person name="Langenberger D."/>
            <person name="Lee M.K."/>
            <person name="Lee T."/>
            <person name="Mane S."/>
            <person name="Marcais G."/>
            <person name="Marz M."/>
            <person name="McElroy A.P."/>
            <person name="Modise T."/>
            <person name="Nefedov M."/>
            <person name="Notredame C."/>
            <person name="Paton I.R."/>
            <person name="Payne W.S."/>
            <person name="Pertea G."/>
            <person name="Prickett D."/>
            <person name="Puiu D."/>
            <person name="Qioa D."/>
            <person name="Raineri E."/>
            <person name="Ruffier M."/>
            <person name="Salzberg S.L."/>
            <person name="Schatz M.C."/>
            <person name="Scheuring C."/>
            <person name="Schmidt C.J."/>
            <person name="Schroeder S."/>
            <person name="Searle S.M."/>
            <person name="Smith E.J."/>
            <person name="Smith J."/>
            <person name="Sonstegard T.S."/>
            <person name="Stadler P.F."/>
            <person name="Tafer H."/>
            <person name="Tu Z.J."/>
            <person name="Van Tassell C.P."/>
            <person name="Vilella A.J."/>
            <person name="Williams K.P."/>
            <person name="Yorke J.A."/>
            <person name="Zhang L."/>
            <person name="Zhang H.B."/>
            <person name="Zhang X."/>
            <person name="Zhang Y."/>
            <person name="Reed K.M."/>
        </authorList>
    </citation>
    <scope>NUCLEOTIDE SEQUENCE [LARGE SCALE GENOMIC DNA]</scope>
</reference>
<protein>
    <recommendedName>
        <fullName evidence="4">Secreted protein</fullName>
    </recommendedName>
</protein>
<evidence type="ECO:0000256" key="1">
    <source>
        <dbReference type="SAM" id="SignalP"/>
    </source>
</evidence>
<reference evidence="2" key="2">
    <citation type="submission" date="2025-08" db="UniProtKB">
        <authorList>
            <consortium name="Ensembl"/>
        </authorList>
    </citation>
    <scope>IDENTIFICATION</scope>
</reference>
<dbReference type="Ensembl" id="ENSMGAT00000023622.1">
    <property type="protein sequence ID" value="ENSMGAP00000024174.1"/>
    <property type="gene ID" value="ENSMGAG00000018980.1"/>
</dbReference>
<dbReference type="Proteomes" id="UP000001645">
    <property type="component" value="Chromosome 25"/>
</dbReference>
<reference evidence="2" key="3">
    <citation type="submission" date="2025-09" db="UniProtKB">
        <authorList>
            <consortium name="Ensembl"/>
        </authorList>
    </citation>
    <scope>IDENTIFICATION</scope>
</reference>
<sequence>MCWLLGSCCWAARAQAGLVTAGSKDNVPWHRLGLRPGVSPLFTAQSFPYPCQAVRHCQKAPSPWLPTNSSRCLLVLRDGS</sequence>
<dbReference type="AlphaFoldDB" id="A0A803XXC8"/>
<keyword evidence="3" id="KW-1185">Reference proteome</keyword>
<accession>A0A803XXC8</accession>
<name>A0A803XXC8_MELGA</name>
<proteinExistence type="predicted"/>
<feature type="signal peptide" evidence="1">
    <location>
        <begin position="1"/>
        <end position="16"/>
    </location>
</feature>
<evidence type="ECO:0000313" key="3">
    <source>
        <dbReference type="Proteomes" id="UP000001645"/>
    </source>
</evidence>
<feature type="chain" id="PRO_5032518363" description="Secreted protein" evidence="1">
    <location>
        <begin position="17"/>
        <end position="80"/>
    </location>
</feature>
<keyword evidence="1" id="KW-0732">Signal</keyword>
<evidence type="ECO:0008006" key="4">
    <source>
        <dbReference type="Google" id="ProtNLM"/>
    </source>
</evidence>